<proteinExistence type="predicted"/>
<evidence type="ECO:0000313" key="3">
    <source>
        <dbReference type="Proteomes" id="UP000626109"/>
    </source>
</evidence>
<name>A0A813LK98_POLGL</name>
<comment type="caution">
    <text evidence="2">The sequence shown here is derived from an EMBL/GenBank/DDBJ whole genome shotgun (WGS) entry which is preliminary data.</text>
</comment>
<dbReference type="EMBL" id="CAJNNW010036324">
    <property type="protein sequence ID" value="CAE8733359.1"/>
    <property type="molecule type" value="Genomic_DNA"/>
</dbReference>
<feature type="non-terminal residue" evidence="2">
    <location>
        <position position="1"/>
    </location>
</feature>
<protein>
    <submittedName>
        <fullName evidence="2">Uncharacterized protein</fullName>
    </submittedName>
</protein>
<organism evidence="2 3">
    <name type="scientific">Polarella glacialis</name>
    <name type="common">Dinoflagellate</name>
    <dbReference type="NCBI Taxonomy" id="89957"/>
    <lineage>
        <taxon>Eukaryota</taxon>
        <taxon>Sar</taxon>
        <taxon>Alveolata</taxon>
        <taxon>Dinophyceae</taxon>
        <taxon>Suessiales</taxon>
        <taxon>Suessiaceae</taxon>
        <taxon>Polarella</taxon>
    </lineage>
</organism>
<feature type="region of interest" description="Disordered" evidence="1">
    <location>
        <begin position="99"/>
        <end position="133"/>
    </location>
</feature>
<feature type="region of interest" description="Disordered" evidence="1">
    <location>
        <begin position="295"/>
        <end position="332"/>
    </location>
</feature>
<feature type="compositionally biased region" description="Low complexity" evidence="1">
    <location>
        <begin position="300"/>
        <end position="315"/>
    </location>
</feature>
<sequence>GDSFSSDRSAHRVDESFASAADGLAAEAWASADRLLLCLCLRAWRLQVRSAKRAASALPAEPVTHAANATQVWHLGALDGFKPGDSVCSEVPSSIGMVGSPLSTPPRRGQTSSVASVAVPSPPPLPEPRPIRGRESPRVAETIALPQRSSPGGFSGFPSRAGIYSPLPVSQGLAVTSSSDDLWRADGADTAAWRFAAFPWTPPPEAAAEGDSEALLRKCLRRWGFHAQAAAKVRVKEENAALREQLRKQEEQRSVARSAALGERGALEERLRGLEDQQQQLHQQRQQLLEQATSERARTDNNNNNNNNNNDNNNDNNKKEHEEAQQQSRVQAEALADSLLRQRSREEKLMLLQTVWAAWEALAMSHLGCS</sequence>
<evidence type="ECO:0000313" key="2">
    <source>
        <dbReference type="EMBL" id="CAE8733359.1"/>
    </source>
</evidence>
<evidence type="ECO:0000256" key="1">
    <source>
        <dbReference type="SAM" id="MobiDB-lite"/>
    </source>
</evidence>
<dbReference type="AlphaFoldDB" id="A0A813LK98"/>
<dbReference type="Proteomes" id="UP000626109">
    <property type="component" value="Unassembled WGS sequence"/>
</dbReference>
<accession>A0A813LK98</accession>
<reference evidence="2" key="1">
    <citation type="submission" date="2021-02" db="EMBL/GenBank/DDBJ databases">
        <authorList>
            <person name="Dougan E. K."/>
            <person name="Rhodes N."/>
            <person name="Thang M."/>
            <person name="Chan C."/>
        </authorList>
    </citation>
    <scope>NUCLEOTIDE SEQUENCE</scope>
</reference>
<gene>
    <name evidence="2" type="ORF">PGLA2088_LOCUS46804</name>
</gene>